<keyword evidence="8" id="KW-1185">Reference proteome</keyword>
<dbReference type="RefSeq" id="WP_131154716.1">
    <property type="nucleotide sequence ID" value="NZ_CP036402.1"/>
</dbReference>
<accession>A0A411YET8</accession>
<dbReference type="Gene3D" id="3.40.50.150">
    <property type="entry name" value="Vaccinia Virus protein VP39"/>
    <property type="match status" value="1"/>
</dbReference>
<dbReference type="PRINTS" id="PR00507">
    <property type="entry name" value="N12N6MTFRASE"/>
</dbReference>
<dbReference type="InterPro" id="IPR050953">
    <property type="entry name" value="N4_N6_ade-DNA_methylase"/>
</dbReference>
<reference evidence="7 8" key="1">
    <citation type="submission" date="2019-01" db="EMBL/GenBank/DDBJ databases">
        <title>Egibacter rhizosphaerae EGI 80759T.</title>
        <authorList>
            <person name="Chen D.-D."/>
            <person name="Tian Y."/>
            <person name="Jiao J.-Y."/>
            <person name="Zhang X.-T."/>
            <person name="Zhang Y.-G."/>
            <person name="Zhang Y."/>
            <person name="Xiao M."/>
            <person name="Shu W.-S."/>
            <person name="Li W.-J."/>
        </authorList>
    </citation>
    <scope>NUCLEOTIDE SEQUENCE [LARGE SCALE GENOMIC DNA]</scope>
    <source>
        <strain evidence="7 8">EGI 80759</strain>
    </source>
</reference>
<dbReference type="GO" id="GO:0008170">
    <property type="term" value="F:N-methyltransferase activity"/>
    <property type="evidence" value="ECO:0007669"/>
    <property type="project" value="InterPro"/>
</dbReference>
<dbReference type="PANTHER" id="PTHR33841:SF1">
    <property type="entry name" value="DNA METHYLTRANSFERASE A"/>
    <property type="match status" value="1"/>
</dbReference>
<dbReference type="Proteomes" id="UP000291469">
    <property type="component" value="Chromosome"/>
</dbReference>
<organism evidence="7 8">
    <name type="scientific">Egibacter rhizosphaerae</name>
    <dbReference type="NCBI Taxonomy" id="1670831"/>
    <lineage>
        <taxon>Bacteria</taxon>
        <taxon>Bacillati</taxon>
        <taxon>Actinomycetota</taxon>
        <taxon>Nitriliruptoria</taxon>
        <taxon>Egibacterales</taxon>
        <taxon>Egibacteraceae</taxon>
        <taxon>Egibacter</taxon>
    </lineage>
</organism>
<dbReference type="GO" id="GO:0032259">
    <property type="term" value="P:methylation"/>
    <property type="evidence" value="ECO:0007669"/>
    <property type="project" value="UniProtKB-KW"/>
</dbReference>
<dbReference type="KEGG" id="erz:ER308_09270"/>
<feature type="region of interest" description="Disordered" evidence="5">
    <location>
        <begin position="410"/>
        <end position="446"/>
    </location>
</feature>
<dbReference type="PANTHER" id="PTHR33841">
    <property type="entry name" value="DNA METHYLTRANSFERASE YEEA-RELATED"/>
    <property type="match status" value="1"/>
</dbReference>
<dbReference type="SUPFAM" id="SSF53335">
    <property type="entry name" value="S-adenosyl-L-methionine-dependent methyltransferases"/>
    <property type="match status" value="1"/>
</dbReference>
<evidence type="ECO:0000313" key="7">
    <source>
        <dbReference type="EMBL" id="QBI19719.1"/>
    </source>
</evidence>
<dbReference type="AlphaFoldDB" id="A0A411YET8"/>
<dbReference type="InterPro" id="IPR003356">
    <property type="entry name" value="DNA_methylase_A-5"/>
</dbReference>
<keyword evidence="2 7" id="KW-0489">Methyltransferase</keyword>
<dbReference type="GO" id="GO:0003677">
    <property type="term" value="F:DNA binding"/>
    <property type="evidence" value="ECO:0007669"/>
    <property type="project" value="InterPro"/>
</dbReference>
<protein>
    <recommendedName>
        <fullName evidence="1">site-specific DNA-methyltransferase (adenine-specific)</fullName>
        <ecNumber evidence="1">2.1.1.72</ecNumber>
    </recommendedName>
</protein>
<dbReference type="OrthoDB" id="32195at2"/>
<feature type="domain" description="DNA methylase adenine-specific" evidence="6">
    <location>
        <begin position="121"/>
        <end position="301"/>
    </location>
</feature>
<name>A0A411YET8_9ACTN</name>
<dbReference type="EC" id="2.1.1.72" evidence="1"/>
<comment type="catalytic activity">
    <reaction evidence="4">
        <text>a 2'-deoxyadenosine in DNA + S-adenosyl-L-methionine = an N(6)-methyl-2'-deoxyadenosine in DNA + S-adenosyl-L-homocysteine + H(+)</text>
        <dbReference type="Rhea" id="RHEA:15197"/>
        <dbReference type="Rhea" id="RHEA-COMP:12418"/>
        <dbReference type="Rhea" id="RHEA-COMP:12419"/>
        <dbReference type="ChEBI" id="CHEBI:15378"/>
        <dbReference type="ChEBI" id="CHEBI:57856"/>
        <dbReference type="ChEBI" id="CHEBI:59789"/>
        <dbReference type="ChEBI" id="CHEBI:90615"/>
        <dbReference type="ChEBI" id="CHEBI:90616"/>
        <dbReference type="EC" id="2.1.1.72"/>
    </reaction>
</comment>
<dbReference type="EMBL" id="CP036402">
    <property type="protein sequence ID" value="QBI19719.1"/>
    <property type="molecule type" value="Genomic_DNA"/>
</dbReference>
<evidence type="ECO:0000256" key="4">
    <source>
        <dbReference type="ARBA" id="ARBA00047942"/>
    </source>
</evidence>
<keyword evidence="3 7" id="KW-0808">Transferase</keyword>
<evidence type="ECO:0000256" key="1">
    <source>
        <dbReference type="ARBA" id="ARBA00011900"/>
    </source>
</evidence>
<evidence type="ECO:0000256" key="3">
    <source>
        <dbReference type="ARBA" id="ARBA00022679"/>
    </source>
</evidence>
<proteinExistence type="predicted"/>
<evidence type="ECO:0000313" key="8">
    <source>
        <dbReference type="Proteomes" id="UP000291469"/>
    </source>
</evidence>
<gene>
    <name evidence="7" type="ORF">ER308_09270</name>
</gene>
<evidence type="ECO:0000256" key="2">
    <source>
        <dbReference type="ARBA" id="ARBA00022603"/>
    </source>
</evidence>
<dbReference type="GO" id="GO:0009007">
    <property type="term" value="F:site-specific DNA-methyltransferase (adenine-specific) activity"/>
    <property type="evidence" value="ECO:0007669"/>
    <property type="project" value="UniProtKB-EC"/>
</dbReference>
<evidence type="ECO:0000256" key="5">
    <source>
        <dbReference type="SAM" id="MobiDB-lite"/>
    </source>
</evidence>
<evidence type="ECO:0000259" key="6">
    <source>
        <dbReference type="Pfam" id="PF02384"/>
    </source>
</evidence>
<sequence length="623" mass="65178">MSATSPPQAPLDAALDGVEHIARTCDAPSDRVVGAVLGAVVERQAGQDCAAALGFPSGPVGLHGSTLERVARDIDAGLLGTALDTDPATLIAGPLGELHTLLLEGPDRAAPSTSARDGARRAAGAWYTPAGLVDAVLERTLEPFLSTPGTSVGGSPAGAPVRVLDPACGSGRFLLAAARRLREHGGAASLHGIERDPTAAALARAALWLDREDRPGPADVADLVTVGDALGDEITAAPADAVIGNPPHGGALAPASRRWLARRYPPARRAGNTAAAFLVRAHELTRSGGRVGFVLPKSLTYAHTWAPLRDWLEPSVVDVLDVTRAWTNVRLEQVVLVTRPDGRPGETVSLGRLGRPRRAVPAAIVRRIGTLPTGVDADDERLLAHLARRADLPLGELVRTVRGAGSQAWALEPGAPSSTGDATAPHGPHPQGGRHLPPQPAAGTEPLVAGRDLAPLRPTAPTRRLDLAACPPDRVRRADPPQAAFQNIVAHRTRPSDHACLIGTVLTEPWPCLDTVNLLLPRTGTLPPWGLAGLLLSHLASWFVHVAAYNRAIRTMHFDNVVLARIPLPDPDLPARLDPIARAIAGDPDDPGGWEALEDAVAAAWRLPTAARERLAATHAPRA</sequence>
<dbReference type="Pfam" id="PF02384">
    <property type="entry name" value="N6_Mtase"/>
    <property type="match status" value="1"/>
</dbReference>
<dbReference type="InterPro" id="IPR029063">
    <property type="entry name" value="SAM-dependent_MTases_sf"/>
</dbReference>